<organism evidence="11">
    <name type="scientific">viral metagenome</name>
    <dbReference type="NCBI Taxonomy" id="1070528"/>
    <lineage>
        <taxon>unclassified sequences</taxon>
        <taxon>metagenomes</taxon>
        <taxon>organismal metagenomes</taxon>
    </lineage>
</organism>
<dbReference type="InterPro" id="IPR001876">
    <property type="entry name" value="Znf_RanBP2"/>
</dbReference>
<feature type="domain" description="RanBP2-type" evidence="10">
    <location>
        <begin position="137"/>
        <end position="166"/>
    </location>
</feature>
<evidence type="ECO:0000313" key="11">
    <source>
        <dbReference type="EMBL" id="QHT21804.1"/>
    </source>
</evidence>
<keyword evidence="6" id="KW-0833">Ubl conjugation pathway</keyword>
<name>A0A6C0DYF8_9ZZZZ</name>
<reference evidence="11" key="1">
    <citation type="journal article" date="2020" name="Nature">
        <title>Giant virus diversity and host interactions through global metagenomics.</title>
        <authorList>
            <person name="Schulz F."/>
            <person name="Roux S."/>
            <person name="Paez-Espino D."/>
            <person name="Jungbluth S."/>
            <person name="Walsh D.A."/>
            <person name="Denef V.J."/>
            <person name="McMahon K.D."/>
            <person name="Konstantinidis K.T."/>
            <person name="Eloe-Fadrosh E.A."/>
            <person name="Kyrpides N.C."/>
            <person name="Woyke T."/>
        </authorList>
    </citation>
    <scope>NUCLEOTIDE SEQUENCE</scope>
    <source>
        <strain evidence="11">GVMAG-M-3300023179-103</strain>
    </source>
</reference>
<sequence length="469" mass="53080">MEQLSKKLEVPVCADYLTEDRNDIRCSRCGKPPGAHVIKSKEQTSASPINQKWGCSICTFENPAAQTKCEICGTRKPTPEKSVVASPAPTKSTPKKQAVASASAPTKPISAPTKPISAPTKPISAPTKPISAPMQYVADEWVCDHCTFRNTKKKDKCEICEVKNPMFIQEEKQCSNCTLYNPKSIKKCLGCGENNFGKILDEPTWICFGIDCGKSNINNPLPRCVFCNRSRAEKIGNIGFFKQDTAMGCMRQAINNIEQKFAVVNFGSFEEKNLQEEISPLNIKAFCDIISAKIDSQTELKGEIICNKYENYEYNFFNKILLYLRYELEKMYGDVDTVEKKIKDFDENTFNERSALFINLGEKMTQGSLAGTNGRHWVSARYIEGKWYYFDGKAQAPKIFNTKNELVNYLKTSPDFTVNHRPINILIYKKLDRFIPNNPAITTPEKLLFTGGSRYNHNKQLYKLLKNMI</sequence>
<dbReference type="GO" id="GO:0006508">
    <property type="term" value="P:proteolysis"/>
    <property type="evidence" value="ECO:0007669"/>
    <property type="project" value="UniProtKB-KW"/>
</dbReference>
<dbReference type="GO" id="GO:0008237">
    <property type="term" value="F:metallopeptidase activity"/>
    <property type="evidence" value="ECO:0007669"/>
    <property type="project" value="TreeGrafter"/>
</dbReference>
<keyword evidence="5" id="KW-0863">Zinc-finger</keyword>
<dbReference type="PROSITE" id="PS01358">
    <property type="entry name" value="ZF_RANBP2_1"/>
    <property type="match status" value="2"/>
</dbReference>
<dbReference type="PANTHER" id="PTHR46622">
    <property type="entry name" value="DNA-DEPENDENT METALLOPROTEASE WSS1"/>
    <property type="match status" value="1"/>
</dbReference>
<dbReference type="InterPro" id="IPR036443">
    <property type="entry name" value="Znf_RanBP2_sf"/>
</dbReference>
<protein>
    <recommendedName>
        <fullName evidence="2">ubiquitinyl hydrolase 1</fullName>
        <ecNumber evidence="2">3.4.19.12</ecNumber>
    </recommendedName>
</protein>
<evidence type="ECO:0000259" key="10">
    <source>
        <dbReference type="PROSITE" id="PS50199"/>
    </source>
</evidence>
<dbReference type="SMART" id="SM00547">
    <property type="entry name" value="ZnF_RBZ"/>
    <property type="match status" value="3"/>
</dbReference>
<dbReference type="GO" id="GO:0006281">
    <property type="term" value="P:DNA repair"/>
    <property type="evidence" value="ECO:0007669"/>
    <property type="project" value="TreeGrafter"/>
</dbReference>
<dbReference type="PANTHER" id="PTHR46622:SF1">
    <property type="entry name" value="DNA-DEPENDENT METALLOPROTEASE WSS1"/>
    <property type="match status" value="1"/>
</dbReference>
<dbReference type="GO" id="GO:0005634">
    <property type="term" value="C:nucleus"/>
    <property type="evidence" value="ECO:0007669"/>
    <property type="project" value="TreeGrafter"/>
</dbReference>
<keyword evidence="8" id="KW-0862">Zinc</keyword>
<keyword evidence="3" id="KW-0645">Protease</keyword>
<dbReference type="Pfam" id="PF00641">
    <property type="entry name" value="Zn_ribbon_RanBP"/>
    <property type="match status" value="2"/>
</dbReference>
<dbReference type="GO" id="GO:0008270">
    <property type="term" value="F:zinc ion binding"/>
    <property type="evidence" value="ECO:0007669"/>
    <property type="project" value="UniProtKB-KW"/>
</dbReference>
<feature type="domain" description="RanBP2-type" evidence="10">
    <location>
        <begin position="48"/>
        <end position="78"/>
    </location>
</feature>
<dbReference type="EMBL" id="MN739697">
    <property type="protein sequence ID" value="QHT21804.1"/>
    <property type="molecule type" value="Genomic_DNA"/>
</dbReference>
<dbReference type="PROSITE" id="PS50199">
    <property type="entry name" value="ZF_RANBP2_2"/>
    <property type="match status" value="2"/>
</dbReference>
<dbReference type="Pfam" id="PF02099">
    <property type="entry name" value="Josephin"/>
    <property type="match status" value="1"/>
</dbReference>
<evidence type="ECO:0000256" key="2">
    <source>
        <dbReference type="ARBA" id="ARBA00012759"/>
    </source>
</evidence>
<comment type="catalytic activity">
    <reaction evidence="1">
        <text>Thiol-dependent hydrolysis of ester, thioester, amide, peptide and isopeptide bonds formed by the C-terminal Gly of ubiquitin (a 76-residue protein attached to proteins as an intracellular targeting signal).</text>
        <dbReference type="EC" id="3.4.19.12"/>
    </reaction>
</comment>
<dbReference type="GO" id="GO:0016579">
    <property type="term" value="P:protein deubiquitination"/>
    <property type="evidence" value="ECO:0007669"/>
    <property type="project" value="InterPro"/>
</dbReference>
<evidence type="ECO:0000256" key="6">
    <source>
        <dbReference type="ARBA" id="ARBA00022786"/>
    </source>
</evidence>
<evidence type="ECO:0000256" key="8">
    <source>
        <dbReference type="ARBA" id="ARBA00022833"/>
    </source>
</evidence>
<evidence type="ECO:0000256" key="3">
    <source>
        <dbReference type="ARBA" id="ARBA00022670"/>
    </source>
</evidence>
<proteinExistence type="predicted"/>
<keyword evidence="7" id="KW-0378">Hydrolase</keyword>
<accession>A0A6C0DYF8</accession>
<dbReference type="Gene3D" id="4.10.1060.10">
    <property type="entry name" value="Zinc finger, RanBP2-type"/>
    <property type="match status" value="2"/>
</dbReference>
<evidence type="ECO:0000256" key="5">
    <source>
        <dbReference type="ARBA" id="ARBA00022771"/>
    </source>
</evidence>
<feature type="region of interest" description="Disordered" evidence="9">
    <location>
        <begin position="76"/>
        <end position="124"/>
    </location>
</feature>
<dbReference type="SUPFAM" id="SSF90209">
    <property type="entry name" value="Ran binding protein zinc finger-like"/>
    <property type="match status" value="2"/>
</dbReference>
<dbReference type="AlphaFoldDB" id="A0A6C0DYF8"/>
<evidence type="ECO:0000256" key="7">
    <source>
        <dbReference type="ARBA" id="ARBA00022801"/>
    </source>
</evidence>
<dbReference type="EC" id="3.4.19.12" evidence="2"/>
<evidence type="ECO:0000256" key="9">
    <source>
        <dbReference type="SAM" id="MobiDB-lite"/>
    </source>
</evidence>
<dbReference type="GO" id="GO:0004843">
    <property type="term" value="F:cysteine-type deubiquitinase activity"/>
    <property type="evidence" value="ECO:0007669"/>
    <property type="project" value="UniProtKB-EC"/>
</dbReference>
<evidence type="ECO:0000256" key="1">
    <source>
        <dbReference type="ARBA" id="ARBA00000707"/>
    </source>
</evidence>
<dbReference type="InterPro" id="IPR006155">
    <property type="entry name" value="Josephin"/>
</dbReference>
<dbReference type="InterPro" id="IPR053000">
    <property type="entry name" value="WSS1-like_metalloprotease"/>
</dbReference>
<evidence type="ECO:0000256" key="4">
    <source>
        <dbReference type="ARBA" id="ARBA00022723"/>
    </source>
</evidence>
<keyword evidence="4" id="KW-0479">Metal-binding</keyword>